<protein>
    <submittedName>
        <fullName evidence="2">Uncharacterized protein</fullName>
    </submittedName>
</protein>
<name>A0A445AFY4_ARAHY</name>
<dbReference type="Proteomes" id="UP000289738">
    <property type="component" value="Chromosome B02"/>
</dbReference>
<reference evidence="2 3" key="1">
    <citation type="submission" date="2019-01" db="EMBL/GenBank/DDBJ databases">
        <title>Sequencing of cultivated peanut Arachis hypogaea provides insights into genome evolution and oil improvement.</title>
        <authorList>
            <person name="Chen X."/>
        </authorList>
    </citation>
    <scope>NUCLEOTIDE SEQUENCE [LARGE SCALE GENOMIC DNA]</scope>
    <source>
        <strain evidence="3">cv. Fuhuasheng</strain>
        <tissue evidence="2">Leaves</tissue>
    </source>
</reference>
<feature type="compositionally biased region" description="Polar residues" evidence="1">
    <location>
        <begin position="73"/>
        <end position="92"/>
    </location>
</feature>
<evidence type="ECO:0000256" key="1">
    <source>
        <dbReference type="SAM" id="MobiDB-lite"/>
    </source>
</evidence>
<evidence type="ECO:0000313" key="3">
    <source>
        <dbReference type="Proteomes" id="UP000289738"/>
    </source>
</evidence>
<sequence length="199" mass="21593">MDSIHRTYAHCIKPVPSEEFWTVTNQFRPAPPPIKRPIGRPKVHSRNKDPAEAHIQGDKLKRSFQDLNQSQGENYAETSAVQEQSAPASSGLTPLAAPMFHQVPAATLPAPPVQTLFRPPAQLPRMDQPRTRAAASKFRAKQTIVRLPTSSNPTPAGTPNPPQTQSTTTSGVPSKETLKAASSGTTRISRFIPTPGSKH</sequence>
<feature type="region of interest" description="Disordered" evidence="1">
    <location>
        <begin position="73"/>
        <end position="93"/>
    </location>
</feature>
<evidence type="ECO:0000313" key="2">
    <source>
        <dbReference type="EMBL" id="RYR25333.1"/>
    </source>
</evidence>
<keyword evidence="3" id="KW-1185">Reference proteome</keyword>
<gene>
    <name evidence="2" type="ORF">Ahy_B02g059040</name>
</gene>
<accession>A0A445AFY4</accession>
<dbReference type="AlphaFoldDB" id="A0A445AFY4"/>
<organism evidence="2 3">
    <name type="scientific">Arachis hypogaea</name>
    <name type="common">Peanut</name>
    <dbReference type="NCBI Taxonomy" id="3818"/>
    <lineage>
        <taxon>Eukaryota</taxon>
        <taxon>Viridiplantae</taxon>
        <taxon>Streptophyta</taxon>
        <taxon>Embryophyta</taxon>
        <taxon>Tracheophyta</taxon>
        <taxon>Spermatophyta</taxon>
        <taxon>Magnoliopsida</taxon>
        <taxon>eudicotyledons</taxon>
        <taxon>Gunneridae</taxon>
        <taxon>Pentapetalae</taxon>
        <taxon>rosids</taxon>
        <taxon>fabids</taxon>
        <taxon>Fabales</taxon>
        <taxon>Fabaceae</taxon>
        <taxon>Papilionoideae</taxon>
        <taxon>50 kb inversion clade</taxon>
        <taxon>dalbergioids sensu lato</taxon>
        <taxon>Dalbergieae</taxon>
        <taxon>Pterocarpus clade</taxon>
        <taxon>Arachis</taxon>
    </lineage>
</organism>
<proteinExistence type="predicted"/>
<feature type="region of interest" description="Disordered" evidence="1">
    <location>
        <begin position="28"/>
        <end position="53"/>
    </location>
</feature>
<dbReference type="EMBL" id="SDMP01000012">
    <property type="protein sequence ID" value="RYR25333.1"/>
    <property type="molecule type" value="Genomic_DNA"/>
</dbReference>
<feature type="region of interest" description="Disordered" evidence="1">
    <location>
        <begin position="110"/>
        <end position="199"/>
    </location>
</feature>
<comment type="caution">
    <text evidence="2">The sequence shown here is derived from an EMBL/GenBank/DDBJ whole genome shotgun (WGS) entry which is preliminary data.</text>
</comment>